<evidence type="ECO:0000313" key="2">
    <source>
        <dbReference type="Proteomes" id="UP000575985"/>
    </source>
</evidence>
<dbReference type="Proteomes" id="UP000575985">
    <property type="component" value="Unassembled WGS sequence"/>
</dbReference>
<protein>
    <recommendedName>
        <fullName evidence="3">Nudix hydrolase domain-containing protein</fullName>
    </recommendedName>
</protein>
<name>A0A853BW39_9ACTN</name>
<keyword evidence="2" id="KW-1185">Reference proteome</keyword>
<evidence type="ECO:0008006" key="3">
    <source>
        <dbReference type="Google" id="ProtNLM"/>
    </source>
</evidence>
<proteinExistence type="predicted"/>
<dbReference type="AlphaFoldDB" id="A0A853BW39"/>
<organism evidence="1 2">
    <name type="scientific">Streptomonospora nanhaiensis</name>
    <dbReference type="NCBI Taxonomy" id="1323731"/>
    <lineage>
        <taxon>Bacteria</taxon>
        <taxon>Bacillati</taxon>
        <taxon>Actinomycetota</taxon>
        <taxon>Actinomycetes</taxon>
        <taxon>Streptosporangiales</taxon>
        <taxon>Nocardiopsidaceae</taxon>
        <taxon>Streptomonospora</taxon>
    </lineage>
</organism>
<sequence length="43" mass="4858">MPERYRSIVDVHIILIRYGKVLLLARRGTGYCDGTLAPVATRL</sequence>
<gene>
    <name evidence="1" type="ORF">HNR12_005232</name>
</gene>
<accession>A0A853BW39</accession>
<evidence type="ECO:0000313" key="1">
    <source>
        <dbReference type="EMBL" id="NYI98955.1"/>
    </source>
</evidence>
<reference evidence="1 2" key="1">
    <citation type="submission" date="2020-07" db="EMBL/GenBank/DDBJ databases">
        <title>Sequencing the genomes of 1000 actinobacteria strains.</title>
        <authorList>
            <person name="Klenk H.-P."/>
        </authorList>
    </citation>
    <scope>NUCLEOTIDE SEQUENCE [LARGE SCALE GENOMIC DNA]</scope>
    <source>
        <strain evidence="1 2">DSM 45927</strain>
    </source>
</reference>
<dbReference type="EMBL" id="JACCFO010000001">
    <property type="protein sequence ID" value="NYI98955.1"/>
    <property type="molecule type" value="Genomic_DNA"/>
</dbReference>
<comment type="caution">
    <text evidence="1">The sequence shown here is derived from an EMBL/GenBank/DDBJ whole genome shotgun (WGS) entry which is preliminary data.</text>
</comment>
<dbReference type="RefSeq" id="WP_274613890.1">
    <property type="nucleotide sequence ID" value="NZ_JACCFO010000001.1"/>
</dbReference>